<dbReference type="NCBIfam" id="TIGR03570">
    <property type="entry name" value="NeuD_NnaD"/>
    <property type="match status" value="1"/>
</dbReference>
<dbReference type="InterPro" id="IPR018357">
    <property type="entry name" value="Hexapep_transf_CS"/>
</dbReference>
<dbReference type="InterPro" id="IPR020019">
    <property type="entry name" value="AcTrfase_PglD-like"/>
</dbReference>
<comment type="similarity">
    <text evidence="1">Belongs to the transferase hexapeptide repeat family.</text>
</comment>
<dbReference type="CDD" id="cd03360">
    <property type="entry name" value="LbH_AT_putative"/>
    <property type="match status" value="1"/>
</dbReference>
<dbReference type="InterPro" id="IPR011004">
    <property type="entry name" value="Trimer_LpxA-like_sf"/>
</dbReference>
<dbReference type="PANTHER" id="PTHR43300">
    <property type="entry name" value="ACETYLTRANSFERASE"/>
    <property type="match status" value="1"/>
</dbReference>
<evidence type="ECO:0000256" key="1">
    <source>
        <dbReference type="ARBA" id="ARBA00007274"/>
    </source>
</evidence>
<evidence type="ECO:0000313" key="8">
    <source>
        <dbReference type="Proteomes" id="UP000308271"/>
    </source>
</evidence>
<accession>A0A5C4S542</accession>
<evidence type="ECO:0000259" key="6">
    <source>
        <dbReference type="Pfam" id="PF17836"/>
    </source>
</evidence>
<keyword evidence="3" id="KW-0677">Repeat</keyword>
<feature type="active site" description="Proton acceptor" evidence="4">
    <location>
        <position position="138"/>
    </location>
</feature>
<feature type="binding site" evidence="5">
    <location>
        <position position="147"/>
    </location>
    <ligand>
        <name>acetyl-CoA</name>
        <dbReference type="ChEBI" id="CHEBI:57288"/>
    </ligand>
</feature>
<evidence type="ECO:0000256" key="2">
    <source>
        <dbReference type="ARBA" id="ARBA00022679"/>
    </source>
</evidence>
<sequence>MKKSCRLALLGASGHGKVVADAALLDGWREVDFFDDAWPDVSCVGPWPVIGNSQSLIEQLSTYDGVVVAIGDNSIRLQKLTLFQEIGLPLVTIIHPSSVISQYGRIGKGTVVFAGAIINPFAEIGCGSIINTAATIDHDCKIADGVHVSPGAHLGGGVQVGKSTWIGLGASVKQCIRIGENSIVGMGAVVVRDVPSGVTVVGVPAREMRI</sequence>
<comment type="caution">
    <text evidence="7">The sequence shown here is derived from an EMBL/GenBank/DDBJ whole genome shotgun (WGS) entry which is preliminary data.</text>
</comment>
<feature type="binding site" evidence="5">
    <location>
        <begin position="35"/>
        <end position="36"/>
    </location>
    <ligand>
        <name>substrate</name>
    </ligand>
</feature>
<gene>
    <name evidence="7" type="ORF">FGF66_08465</name>
</gene>
<protein>
    <submittedName>
        <fullName evidence="7">Acetyltransferase</fullName>
    </submittedName>
</protein>
<feature type="binding site" evidence="5">
    <location>
        <position position="71"/>
    </location>
    <ligand>
        <name>substrate</name>
    </ligand>
</feature>
<dbReference type="EMBL" id="VDCH01000017">
    <property type="protein sequence ID" value="TNJ38564.1"/>
    <property type="molecule type" value="Genomic_DNA"/>
</dbReference>
<evidence type="ECO:0000313" key="7">
    <source>
        <dbReference type="EMBL" id="TNJ38564.1"/>
    </source>
</evidence>
<dbReference type="InterPro" id="IPR050179">
    <property type="entry name" value="Trans_hexapeptide_repeat"/>
</dbReference>
<feature type="domain" description="PglD N-terminal" evidence="6">
    <location>
        <begin position="6"/>
        <end position="78"/>
    </location>
</feature>
<feature type="binding site" evidence="5">
    <location>
        <begin position="13"/>
        <end position="15"/>
    </location>
    <ligand>
        <name>substrate</name>
    </ligand>
</feature>
<evidence type="ECO:0000256" key="3">
    <source>
        <dbReference type="ARBA" id="ARBA00022737"/>
    </source>
</evidence>
<dbReference type="GO" id="GO:0016740">
    <property type="term" value="F:transferase activity"/>
    <property type="evidence" value="ECO:0007669"/>
    <property type="project" value="UniProtKB-KW"/>
</dbReference>
<proteinExistence type="inferred from homology"/>
<dbReference type="Pfam" id="PF17836">
    <property type="entry name" value="PglD_N"/>
    <property type="match status" value="1"/>
</dbReference>
<evidence type="ECO:0000256" key="5">
    <source>
        <dbReference type="PIRSR" id="PIRSR620019-2"/>
    </source>
</evidence>
<dbReference type="Proteomes" id="UP000308271">
    <property type="component" value="Unassembled WGS sequence"/>
</dbReference>
<reference evidence="7 8" key="1">
    <citation type="submission" date="2019-05" db="EMBL/GenBank/DDBJ databases">
        <title>Draft Whole-Genome sequence of the green sulfur bacterium Chlorobaculum thiosulfatiphilum DSM 249.</title>
        <authorList>
            <person name="Meyer T.E."/>
            <person name="Kyndt J.A."/>
        </authorList>
    </citation>
    <scope>NUCLEOTIDE SEQUENCE [LARGE SCALE GENOMIC DNA]</scope>
    <source>
        <strain evidence="7 8">DSM 249</strain>
    </source>
</reference>
<evidence type="ECO:0000256" key="4">
    <source>
        <dbReference type="PIRSR" id="PIRSR620019-1"/>
    </source>
</evidence>
<keyword evidence="8" id="KW-1185">Reference proteome</keyword>
<dbReference type="PROSITE" id="PS00101">
    <property type="entry name" value="HEXAPEP_TRANSFERASES"/>
    <property type="match status" value="1"/>
</dbReference>
<name>A0A5C4S542_CHLTI</name>
<dbReference type="Gene3D" id="3.40.50.20">
    <property type="match status" value="1"/>
</dbReference>
<feature type="site" description="Increases basicity of active site His" evidence="4">
    <location>
        <position position="139"/>
    </location>
</feature>
<dbReference type="SUPFAM" id="SSF51161">
    <property type="entry name" value="Trimeric LpxA-like enzymes"/>
    <property type="match status" value="1"/>
</dbReference>
<organism evidence="7 8">
    <name type="scientific">Chlorobaculum thiosulfatiphilum</name>
    <name type="common">Chlorobium limicola f.sp. thiosulfatophilum</name>
    <dbReference type="NCBI Taxonomy" id="115852"/>
    <lineage>
        <taxon>Bacteria</taxon>
        <taxon>Pseudomonadati</taxon>
        <taxon>Chlorobiota</taxon>
        <taxon>Chlorobiia</taxon>
        <taxon>Chlorobiales</taxon>
        <taxon>Chlorobiaceae</taxon>
        <taxon>Chlorobaculum</taxon>
    </lineage>
</organism>
<dbReference type="OrthoDB" id="9794407at2"/>
<dbReference type="RefSeq" id="WP_139457213.1">
    <property type="nucleotide sequence ID" value="NZ_VDCH01000017.1"/>
</dbReference>
<dbReference type="Gene3D" id="2.160.10.10">
    <property type="entry name" value="Hexapeptide repeat proteins"/>
    <property type="match status" value="1"/>
</dbReference>
<dbReference type="InterPro" id="IPR041561">
    <property type="entry name" value="PglD_N"/>
</dbReference>
<keyword evidence="2 7" id="KW-0808">Transferase</keyword>
<dbReference type="PANTHER" id="PTHR43300:SF7">
    <property type="entry name" value="UDP-N-ACETYLBACILLOSAMINE N-ACETYLTRANSFERASE"/>
    <property type="match status" value="1"/>
</dbReference>
<dbReference type="AlphaFoldDB" id="A0A5C4S542"/>